<proteinExistence type="predicted"/>
<evidence type="ECO:0000313" key="2">
    <source>
        <dbReference type="Proteomes" id="UP000507222"/>
    </source>
</evidence>
<name>A0A6J5TKC4_PRUAR</name>
<dbReference type="Proteomes" id="UP000507222">
    <property type="component" value="Unassembled WGS sequence"/>
</dbReference>
<protein>
    <submittedName>
        <fullName evidence="1">Uncharacterized protein</fullName>
    </submittedName>
</protein>
<organism evidence="1 2">
    <name type="scientific">Prunus armeniaca</name>
    <name type="common">Apricot</name>
    <name type="synonym">Armeniaca vulgaris</name>
    <dbReference type="NCBI Taxonomy" id="36596"/>
    <lineage>
        <taxon>Eukaryota</taxon>
        <taxon>Viridiplantae</taxon>
        <taxon>Streptophyta</taxon>
        <taxon>Embryophyta</taxon>
        <taxon>Tracheophyta</taxon>
        <taxon>Spermatophyta</taxon>
        <taxon>Magnoliopsida</taxon>
        <taxon>eudicotyledons</taxon>
        <taxon>Gunneridae</taxon>
        <taxon>Pentapetalae</taxon>
        <taxon>rosids</taxon>
        <taxon>fabids</taxon>
        <taxon>Rosales</taxon>
        <taxon>Rosaceae</taxon>
        <taxon>Amygdaloideae</taxon>
        <taxon>Amygdaleae</taxon>
        <taxon>Prunus</taxon>
    </lineage>
</organism>
<accession>A0A6J5TKC4</accession>
<dbReference type="EMBL" id="CAEKDK010000001">
    <property type="protein sequence ID" value="CAB4264440.1"/>
    <property type="molecule type" value="Genomic_DNA"/>
</dbReference>
<reference evidence="1 2" key="1">
    <citation type="submission" date="2020-05" db="EMBL/GenBank/DDBJ databases">
        <authorList>
            <person name="Campoy J."/>
            <person name="Schneeberger K."/>
            <person name="Spophaly S."/>
        </authorList>
    </citation>
    <scope>NUCLEOTIDE SEQUENCE [LARGE SCALE GENOMIC DNA]</scope>
    <source>
        <strain evidence="1">PruArmRojPasFocal</strain>
    </source>
</reference>
<sequence length="113" mass="12126">MSLRHCGESSCLGRGVAHMCFGQPLPNGKGTEFVAAHPLPFGKGGFLLLKLGCEGSFGKKSEPLGFRETLEPARAQFGQRLELWQRVELGIRGKLAEPSRCADLEVGLCLKGG</sequence>
<dbReference type="AlphaFoldDB" id="A0A6J5TKC4"/>
<evidence type="ECO:0000313" key="1">
    <source>
        <dbReference type="EMBL" id="CAB4264440.1"/>
    </source>
</evidence>
<gene>
    <name evidence="1" type="ORF">CURHAP_LOCUS6244</name>
</gene>